<name>A0ABR6DCT4_9HYPH</name>
<reference evidence="3 4" key="1">
    <citation type="submission" date="2020-08" db="EMBL/GenBank/DDBJ databases">
        <title>Genomic Encyclopedia of Type Strains, Phase IV (KMG-IV): sequencing the most valuable type-strain genomes for metagenomic binning, comparative biology and taxonomic classification.</title>
        <authorList>
            <person name="Goeker M."/>
        </authorList>
    </citation>
    <scope>NUCLEOTIDE SEQUENCE [LARGE SCALE GENOMIC DNA]</scope>
    <source>
        <strain evidence="3 4">DSM 5686</strain>
    </source>
</reference>
<dbReference type="Proteomes" id="UP000565455">
    <property type="component" value="Unassembled WGS sequence"/>
</dbReference>
<feature type="compositionally biased region" description="Basic and acidic residues" evidence="2">
    <location>
        <begin position="1"/>
        <end position="10"/>
    </location>
</feature>
<evidence type="ECO:0000256" key="1">
    <source>
        <dbReference type="SAM" id="Coils"/>
    </source>
</evidence>
<keyword evidence="4" id="KW-1185">Reference proteome</keyword>
<feature type="compositionally biased region" description="Low complexity" evidence="2">
    <location>
        <begin position="31"/>
        <end position="52"/>
    </location>
</feature>
<keyword evidence="1" id="KW-0175">Coiled coil</keyword>
<accession>A0ABR6DCT4</accession>
<feature type="coiled-coil region" evidence="1">
    <location>
        <begin position="57"/>
        <end position="84"/>
    </location>
</feature>
<proteinExistence type="predicted"/>
<dbReference type="GeneID" id="96604975"/>
<dbReference type="RefSeq" id="WP_182592399.1">
    <property type="nucleotide sequence ID" value="NZ_JACJIM010000005.1"/>
</dbReference>
<comment type="caution">
    <text evidence="3">The sequence shown here is derived from an EMBL/GenBank/DDBJ whole genome shotgun (WGS) entry which is preliminary data.</text>
</comment>
<feature type="region of interest" description="Disordered" evidence="2">
    <location>
        <begin position="1"/>
        <end position="54"/>
    </location>
</feature>
<organism evidence="3 4">
    <name type="scientific">Methylobacterium fujisawaense</name>
    <dbReference type="NCBI Taxonomy" id="107400"/>
    <lineage>
        <taxon>Bacteria</taxon>
        <taxon>Pseudomonadati</taxon>
        <taxon>Pseudomonadota</taxon>
        <taxon>Alphaproteobacteria</taxon>
        <taxon>Hyphomicrobiales</taxon>
        <taxon>Methylobacteriaceae</taxon>
        <taxon>Methylobacterium</taxon>
    </lineage>
</organism>
<dbReference type="EMBL" id="JACJIM010000005">
    <property type="protein sequence ID" value="MBA9063900.1"/>
    <property type="molecule type" value="Genomic_DNA"/>
</dbReference>
<evidence type="ECO:0000313" key="4">
    <source>
        <dbReference type="Proteomes" id="UP000565455"/>
    </source>
</evidence>
<evidence type="ECO:0000313" key="3">
    <source>
        <dbReference type="EMBL" id="MBA9063900.1"/>
    </source>
</evidence>
<protein>
    <submittedName>
        <fullName evidence="3">Uncharacterized protein</fullName>
    </submittedName>
</protein>
<evidence type="ECO:0000256" key="2">
    <source>
        <dbReference type="SAM" id="MobiDB-lite"/>
    </source>
</evidence>
<gene>
    <name evidence="3" type="ORF">GGQ91_003301</name>
</gene>
<sequence>MAERSSKTNDDGQAGVAEPDAASTQGAIATGGEPQAADPAAAGQAEVPAGADGPRTLQALGEAVASAQAEVDAAIRRRDAARDAYDREAEAQAARAFEPPGQVITAYLAAQNAVREAQIAQAKKQAAR</sequence>